<protein>
    <recommendedName>
        <fullName evidence="3">Protein xylosyltransferase</fullName>
    </recommendedName>
</protein>
<dbReference type="AlphaFoldDB" id="A0AB34J131"/>
<keyword evidence="2" id="KW-1185">Reference proteome</keyword>
<evidence type="ECO:0008006" key="3">
    <source>
        <dbReference type="Google" id="ProtNLM"/>
    </source>
</evidence>
<dbReference type="Proteomes" id="UP001515480">
    <property type="component" value="Unassembled WGS sequence"/>
</dbReference>
<dbReference type="EMBL" id="JBGBPQ010000014">
    <property type="protein sequence ID" value="KAL1511142.1"/>
    <property type="molecule type" value="Genomic_DNA"/>
</dbReference>
<accession>A0AB34J131</accession>
<evidence type="ECO:0000313" key="2">
    <source>
        <dbReference type="Proteomes" id="UP001515480"/>
    </source>
</evidence>
<organism evidence="1 2">
    <name type="scientific">Prymnesium parvum</name>
    <name type="common">Toxic golden alga</name>
    <dbReference type="NCBI Taxonomy" id="97485"/>
    <lineage>
        <taxon>Eukaryota</taxon>
        <taxon>Haptista</taxon>
        <taxon>Haptophyta</taxon>
        <taxon>Prymnesiophyceae</taxon>
        <taxon>Prymnesiales</taxon>
        <taxon>Prymnesiaceae</taxon>
        <taxon>Prymnesium</taxon>
    </lineage>
</organism>
<comment type="caution">
    <text evidence="1">The sequence shown here is derived from an EMBL/GenBank/DDBJ whole genome shotgun (WGS) entry which is preliminary data.</text>
</comment>
<name>A0AB34J131_PRYPA</name>
<evidence type="ECO:0000313" key="1">
    <source>
        <dbReference type="EMBL" id="KAL1511142.1"/>
    </source>
</evidence>
<sequence>MPAPRGEASPHPHLAAHGTVVLSFLLNGNAVSMQTVLTQTCRYLRPSTPVVVHINSKSPVRDLAEWTSHVHRLSRPNGSAPILPNPTRLRVLRQRGTVLLAHLLNFRLAAARLPPFSRFALLASNVVLFRPGVEAWVARHELSFAVGWELPRAPLSSRHVVVQQTDGMRRRVRRLAREVRAGVAPRAEEWPDAAGEDGCFPLAQLPHLGESLRRAPCGGGEGCGALCFNSSRMGVVPMSHEGAFFSRRVLARFDAFVRERRLDEALESAEGACEEYWISTWLLATQPGLVLCPAARWVPPFIYRLRGVSPTASPADGAGRGVEDAINALVGQVRAAAAESFIFGYKVMRSRKTTLPSSWKTAKEQAALTWSRE</sequence>
<gene>
    <name evidence="1" type="ORF">AB1Y20_005961</name>
</gene>
<proteinExistence type="predicted"/>
<reference evidence="1 2" key="1">
    <citation type="journal article" date="2024" name="Science">
        <title>Giant polyketide synthase enzymes in the biosynthesis of giant marine polyether toxins.</title>
        <authorList>
            <person name="Fallon T.R."/>
            <person name="Shende V.V."/>
            <person name="Wierzbicki I.H."/>
            <person name="Pendleton A.L."/>
            <person name="Watervoot N.F."/>
            <person name="Auber R.P."/>
            <person name="Gonzalez D.J."/>
            <person name="Wisecaver J.H."/>
            <person name="Moore B.S."/>
        </authorList>
    </citation>
    <scope>NUCLEOTIDE SEQUENCE [LARGE SCALE GENOMIC DNA]</scope>
    <source>
        <strain evidence="1 2">12B1</strain>
    </source>
</reference>